<protein>
    <submittedName>
        <fullName evidence="1">Uncharacterized protein</fullName>
    </submittedName>
</protein>
<dbReference type="OrthoDB" id="425619at2759"/>
<evidence type="ECO:0000313" key="1">
    <source>
        <dbReference type="EMBL" id="KAJ8421312.1"/>
    </source>
</evidence>
<dbReference type="EMBL" id="JAKOGI010002793">
    <property type="protein sequence ID" value="KAJ8421312.1"/>
    <property type="molecule type" value="Genomic_DNA"/>
</dbReference>
<evidence type="ECO:0000313" key="2">
    <source>
        <dbReference type="Proteomes" id="UP001153076"/>
    </source>
</evidence>
<keyword evidence="2" id="KW-1185">Reference proteome</keyword>
<reference evidence="1" key="1">
    <citation type="submission" date="2022-04" db="EMBL/GenBank/DDBJ databases">
        <title>Carnegiea gigantea Genome sequencing and assembly v2.</title>
        <authorList>
            <person name="Copetti D."/>
            <person name="Sanderson M.J."/>
            <person name="Burquez A."/>
            <person name="Wojciechowski M.F."/>
        </authorList>
    </citation>
    <scope>NUCLEOTIDE SEQUENCE</scope>
    <source>
        <strain evidence="1">SGP5-SGP5p</strain>
        <tissue evidence="1">Aerial part</tissue>
    </source>
</reference>
<dbReference type="Proteomes" id="UP001153076">
    <property type="component" value="Unassembled WGS sequence"/>
</dbReference>
<organism evidence="1 2">
    <name type="scientific">Carnegiea gigantea</name>
    <dbReference type="NCBI Taxonomy" id="171969"/>
    <lineage>
        <taxon>Eukaryota</taxon>
        <taxon>Viridiplantae</taxon>
        <taxon>Streptophyta</taxon>
        <taxon>Embryophyta</taxon>
        <taxon>Tracheophyta</taxon>
        <taxon>Spermatophyta</taxon>
        <taxon>Magnoliopsida</taxon>
        <taxon>eudicotyledons</taxon>
        <taxon>Gunneridae</taxon>
        <taxon>Pentapetalae</taxon>
        <taxon>Caryophyllales</taxon>
        <taxon>Cactineae</taxon>
        <taxon>Cactaceae</taxon>
        <taxon>Cactoideae</taxon>
        <taxon>Echinocereeae</taxon>
        <taxon>Carnegiea</taxon>
    </lineage>
</organism>
<name>A0A9Q1GHV8_9CARY</name>
<sequence>MAREGRRAWPKQRNVLMSPGGCVAAQNREDEAEVSLHPEITDGTVQTVPEQIRVSTMDSEVITSPTRSPVSSYTAMTAPDEGISLTFVQSQEFNGVKCARIESTDKSSALCSVLGANPLLETIEGFIRRIWRTFDIDKICLVKKGGFLEPQEVVPSHPHIDQEGFITVRKKATAATAGNKNMPPAITVSHATIPVQNTF</sequence>
<dbReference type="AlphaFoldDB" id="A0A9Q1GHV8"/>
<gene>
    <name evidence="1" type="ORF">Cgig2_017158</name>
</gene>
<proteinExistence type="predicted"/>
<comment type="caution">
    <text evidence="1">The sequence shown here is derived from an EMBL/GenBank/DDBJ whole genome shotgun (WGS) entry which is preliminary data.</text>
</comment>
<accession>A0A9Q1GHV8</accession>